<comment type="caution">
    <text evidence="2">The sequence shown here is derived from an EMBL/GenBank/DDBJ whole genome shotgun (WGS) entry which is preliminary data.</text>
</comment>
<dbReference type="GO" id="GO:0008168">
    <property type="term" value="F:methyltransferase activity"/>
    <property type="evidence" value="ECO:0007669"/>
    <property type="project" value="UniProtKB-KW"/>
</dbReference>
<dbReference type="InterPro" id="IPR041698">
    <property type="entry name" value="Methyltransf_25"/>
</dbReference>
<feature type="domain" description="Methyltransferase" evidence="1">
    <location>
        <begin position="44"/>
        <end position="134"/>
    </location>
</feature>
<evidence type="ECO:0000259" key="1">
    <source>
        <dbReference type="Pfam" id="PF13649"/>
    </source>
</evidence>
<dbReference type="RefSeq" id="WP_277901325.1">
    <property type="nucleotide sequence ID" value="NZ_JAPMUA010000007.1"/>
</dbReference>
<dbReference type="SUPFAM" id="SSF53335">
    <property type="entry name" value="S-adenosyl-L-methionine-dependent methyltransferases"/>
    <property type="match status" value="1"/>
</dbReference>
<sequence length="224" mass="25930">MKENMKEFWESNFQDKQIMWGLQPADATLEAKALFQKNNIQKILIPGFGYGRNAKTFIDDGFDVTGIEISKTAIDIAKEHLKGNYKLYHGAVGEMPFDQEKYKGIFCYALIHLLGKKEREKLIQDCYDQLQNNGIMIFIALSTNDARYGKGEKISRNTYLTKHGVELFFYDSNTLEREFGAYGLVETEEINEPVKNTSDKPSEKFWKIICKKLDKHPMDIKNIF</sequence>
<dbReference type="GO" id="GO:0032259">
    <property type="term" value="P:methylation"/>
    <property type="evidence" value="ECO:0007669"/>
    <property type="project" value="UniProtKB-KW"/>
</dbReference>
<evidence type="ECO:0000313" key="2">
    <source>
        <dbReference type="EMBL" id="MDG3587443.1"/>
    </source>
</evidence>
<name>A0ABT6FVZ9_9FLAO</name>
<reference evidence="2" key="1">
    <citation type="submission" date="2022-11" db="EMBL/GenBank/DDBJ databases">
        <title>High-quality draft genome sequence of Galbibacter sp. strain CMA-7.</title>
        <authorList>
            <person name="Wei L."/>
            <person name="Dong C."/>
            <person name="Shao Z."/>
        </authorList>
    </citation>
    <scope>NUCLEOTIDE SEQUENCE</scope>
    <source>
        <strain evidence="2">CMA-7</strain>
    </source>
</reference>
<protein>
    <submittedName>
        <fullName evidence="2">Class I SAM-dependent methyltransferase</fullName>
    </submittedName>
</protein>
<evidence type="ECO:0000313" key="3">
    <source>
        <dbReference type="Proteomes" id="UP001153642"/>
    </source>
</evidence>
<proteinExistence type="predicted"/>
<keyword evidence="2" id="KW-0808">Transferase</keyword>
<dbReference type="CDD" id="cd02440">
    <property type="entry name" value="AdoMet_MTases"/>
    <property type="match status" value="1"/>
</dbReference>
<dbReference type="Proteomes" id="UP001153642">
    <property type="component" value="Unassembled WGS sequence"/>
</dbReference>
<gene>
    <name evidence="2" type="ORF">OSR52_16390</name>
</gene>
<dbReference type="EMBL" id="JAPMUA010000007">
    <property type="protein sequence ID" value="MDG3587443.1"/>
    <property type="molecule type" value="Genomic_DNA"/>
</dbReference>
<dbReference type="Pfam" id="PF13649">
    <property type="entry name" value="Methyltransf_25"/>
    <property type="match status" value="1"/>
</dbReference>
<accession>A0ABT6FVZ9</accession>
<keyword evidence="2" id="KW-0489">Methyltransferase</keyword>
<organism evidence="2 3">
    <name type="scientific">Galbibacter pacificus</name>
    <dbReference type="NCBI Taxonomy" id="2996052"/>
    <lineage>
        <taxon>Bacteria</taxon>
        <taxon>Pseudomonadati</taxon>
        <taxon>Bacteroidota</taxon>
        <taxon>Flavobacteriia</taxon>
        <taxon>Flavobacteriales</taxon>
        <taxon>Flavobacteriaceae</taxon>
        <taxon>Galbibacter</taxon>
    </lineage>
</organism>
<dbReference type="InterPro" id="IPR029063">
    <property type="entry name" value="SAM-dependent_MTases_sf"/>
</dbReference>
<dbReference type="Gene3D" id="3.40.50.150">
    <property type="entry name" value="Vaccinia Virus protein VP39"/>
    <property type="match status" value="1"/>
</dbReference>
<keyword evidence="3" id="KW-1185">Reference proteome</keyword>